<dbReference type="EMBL" id="SDWJ01000002">
    <property type="protein sequence ID" value="MVZ98737.1"/>
    <property type="molecule type" value="Genomic_DNA"/>
</dbReference>
<dbReference type="RefSeq" id="WP_160354598.1">
    <property type="nucleotide sequence ID" value="NZ_SDWJ01000002.1"/>
</dbReference>
<dbReference type="AlphaFoldDB" id="A0A6I4LYV4"/>
<organism evidence="1 2">
    <name type="scientific">Sphingorhabdus profundilacus</name>
    <dbReference type="NCBI Taxonomy" id="2509718"/>
    <lineage>
        <taxon>Bacteria</taxon>
        <taxon>Pseudomonadati</taxon>
        <taxon>Pseudomonadota</taxon>
        <taxon>Alphaproteobacteria</taxon>
        <taxon>Sphingomonadales</taxon>
        <taxon>Sphingomonadaceae</taxon>
        <taxon>Sphingorhabdus</taxon>
    </lineage>
</organism>
<evidence type="ECO:0000313" key="1">
    <source>
        <dbReference type="EMBL" id="MVZ98737.1"/>
    </source>
</evidence>
<reference evidence="1 2" key="1">
    <citation type="submission" date="2019-01" db="EMBL/GenBank/DDBJ databases">
        <title>Sphingorhabdus lacus sp.nov., isolated from an oligotrophic freshwater lake.</title>
        <authorList>
            <person name="Park M."/>
        </authorList>
    </citation>
    <scope>NUCLEOTIDE SEQUENCE [LARGE SCALE GENOMIC DNA]</scope>
    <source>
        <strain evidence="1 2">IMCC26285</strain>
    </source>
</reference>
<protein>
    <submittedName>
        <fullName evidence="1">Uncharacterized protein</fullName>
    </submittedName>
</protein>
<dbReference type="OrthoDB" id="7470548at2"/>
<evidence type="ECO:0000313" key="2">
    <source>
        <dbReference type="Proteomes" id="UP000471147"/>
    </source>
</evidence>
<proteinExistence type="predicted"/>
<sequence>MMINNDLRQTFCGVLGYDALEAMIKMETNDNQPARRDFVRSAFAAIEGWLWLYRQNIQEMVASIRGLTPLERSAFEEKSFSISETGKLKEQERFVPLAVMFRFVVKLAEKEFGERLIDFSSADWQNFRHAIRIRNRITHPKTSEDLNLSKKDIELVRGALLWTFANVVTGSERAQLALTNHVGSMREVLDELATGNPETIALYQSVLSGVS</sequence>
<dbReference type="Proteomes" id="UP000471147">
    <property type="component" value="Unassembled WGS sequence"/>
</dbReference>
<gene>
    <name evidence="1" type="ORF">EUU23_13675</name>
</gene>
<accession>A0A6I4LYV4</accession>
<keyword evidence="2" id="KW-1185">Reference proteome</keyword>
<comment type="caution">
    <text evidence="1">The sequence shown here is derived from an EMBL/GenBank/DDBJ whole genome shotgun (WGS) entry which is preliminary data.</text>
</comment>
<name>A0A6I4LYV4_9SPHN</name>